<gene>
    <name evidence="1" type="ORF">Q7514_16975</name>
</gene>
<sequence length="72" mass="7815">MVTRSLDPSISEDERTALYAEASAIAGEQAYDVFICGMPTMVAYKDKVVGIEDSGQADFVGIIDTRYWGTTS</sequence>
<evidence type="ECO:0000313" key="2">
    <source>
        <dbReference type="Proteomes" id="UP001336020"/>
    </source>
</evidence>
<keyword evidence="2" id="KW-1185">Reference proteome</keyword>
<organism evidence="1 2">
    <name type="scientific">Rhodococcus artemisiae</name>
    <dbReference type="NCBI Taxonomy" id="714159"/>
    <lineage>
        <taxon>Bacteria</taxon>
        <taxon>Bacillati</taxon>
        <taxon>Actinomycetota</taxon>
        <taxon>Actinomycetes</taxon>
        <taxon>Mycobacteriales</taxon>
        <taxon>Nocardiaceae</taxon>
        <taxon>Rhodococcus</taxon>
    </lineage>
</organism>
<evidence type="ECO:0000313" key="1">
    <source>
        <dbReference type="EMBL" id="MEE2059215.1"/>
    </source>
</evidence>
<reference evidence="1 2" key="1">
    <citation type="submission" date="2023-07" db="EMBL/GenBank/DDBJ databases">
        <authorList>
            <person name="Girao M."/>
            <person name="Carvalho M.F."/>
        </authorList>
    </citation>
    <scope>NUCLEOTIDE SEQUENCE [LARGE SCALE GENOMIC DNA]</scope>
    <source>
        <strain evidence="1 2">YIM65754</strain>
    </source>
</reference>
<dbReference type="Proteomes" id="UP001336020">
    <property type="component" value="Unassembled WGS sequence"/>
</dbReference>
<protein>
    <submittedName>
        <fullName evidence="1">Uncharacterized protein</fullName>
    </submittedName>
</protein>
<name>A0ABU7LCH0_9NOCA</name>
<accession>A0ABU7LCH0</accession>
<dbReference type="RefSeq" id="WP_330134457.1">
    <property type="nucleotide sequence ID" value="NZ_JAUTXY010000007.1"/>
</dbReference>
<dbReference type="EMBL" id="JAUTXY010000007">
    <property type="protein sequence ID" value="MEE2059215.1"/>
    <property type="molecule type" value="Genomic_DNA"/>
</dbReference>
<proteinExistence type="predicted"/>
<comment type="caution">
    <text evidence="1">The sequence shown here is derived from an EMBL/GenBank/DDBJ whole genome shotgun (WGS) entry which is preliminary data.</text>
</comment>